<reference evidence="3 4" key="1">
    <citation type="submission" date="2018-06" db="EMBL/GenBank/DDBJ databases">
        <authorList>
            <consortium name="Pathogen Informatics"/>
            <person name="Doyle S."/>
        </authorList>
    </citation>
    <scope>NUCLEOTIDE SEQUENCE [LARGE SCALE GENOMIC DNA]</scope>
    <source>
        <strain evidence="3 4">NCTC7915</strain>
    </source>
</reference>
<sequence>MRDLDVLGVRVETPTNQPIVLLREREGDRYLPVWIGAAEAAAIAFAQQGVEPPRPLTHDLLRDVITGLGVLLNEVQIVKLEDKVFYADLIFSNGVRVSSRTSDAIALALRTESPIRVVDEVMDEAGVIVDDDRDDEVEKFREFLDNVSPEDFDTEGGPEEPAGDDLNPK</sequence>
<dbReference type="SUPFAM" id="SSF103256">
    <property type="entry name" value="Hypothetical protein TM0160"/>
    <property type="match status" value="1"/>
</dbReference>
<accession>A0AA46BMV7</accession>
<gene>
    <name evidence="3" type="ORF">NCTC7915_01038</name>
</gene>
<evidence type="ECO:0000256" key="1">
    <source>
        <dbReference type="SAM" id="MobiDB-lite"/>
    </source>
</evidence>
<feature type="domain" description="BFN" evidence="2">
    <location>
        <begin position="1"/>
        <end position="129"/>
    </location>
</feature>
<comment type="caution">
    <text evidence="3">The sequence shown here is derived from an EMBL/GenBank/DDBJ whole genome shotgun (WGS) entry which is preliminary data.</text>
</comment>
<dbReference type="Proteomes" id="UP000254118">
    <property type="component" value="Unassembled WGS sequence"/>
</dbReference>
<dbReference type="Pfam" id="PF02577">
    <property type="entry name" value="BFN_dom"/>
    <property type="match status" value="1"/>
</dbReference>
<dbReference type="PROSITE" id="PS51658">
    <property type="entry name" value="BFN"/>
    <property type="match status" value="1"/>
</dbReference>
<protein>
    <submittedName>
        <fullName evidence="3">Uncharacterized ACR, COG1259</fullName>
    </submittedName>
</protein>
<dbReference type="EMBL" id="UFYA01000001">
    <property type="protein sequence ID" value="STD08543.1"/>
    <property type="molecule type" value="Genomic_DNA"/>
</dbReference>
<dbReference type="InterPro" id="IPR003729">
    <property type="entry name" value="Bi_nuclease_dom"/>
</dbReference>
<dbReference type="PANTHER" id="PTHR15160:SF1">
    <property type="entry name" value="VON HIPPEL-LINDAU DISEASE TUMOR SUPPRESSOR"/>
    <property type="match status" value="1"/>
</dbReference>
<name>A0AA46BMV7_9MICO</name>
<feature type="region of interest" description="Disordered" evidence="1">
    <location>
        <begin position="146"/>
        <end position="169"/>
    </location>
</feature>
<dbReference type="Gene3D" id="3.10.690.10">
    <property type="entry name" value="Bifunctional nuclease domain"/>
    <property type="match status" value="1"/>
</dbReference>
<evidence type="ECO:0000259" key="2">
    <source>
        <dbReference type="PROSITE" id="PS51658"/>
    </source>
</evidence>
<evidence type="ECO:0000313" key="4">
    <source>
        <dbReference type="Proteomes" id="UP000254118"/>
    </source>
</evidence>
<organism evidence="3 4">
    <name type="scientific">Dermatophilus congolensis</name>
    <dbReference type="NCBI Taxonomy" id="1863"/>
    <lineage>
        <taxon>Bacteria</taxon>
        <taxon>Bacillati</taxon>
        <taxon>Actinomycetota</taxon>
        <taxon>Actinomycetes</taxon>
        <taxon>Micrococcales</taxon>
        <taxon>Dermatophilaceae</taxon>
        <taxon>Dermatophilus</taxon>
    </lineage>
</organism>
<dbReference type="PANTHER" id="PTHR15160">
    <property type="entry name" value="VON HIPPEL-LINDAU PROTEIN"/>
    <property type="match status" value="1"/>
</dbReference>
<dbReference type="RefSeq" id="WP_115030348.1">
    <property type="nucleotide sequence ID" value="NZ_JAAFNO010000001.1"/>
</dbReference>
<evidence type="ECO:0000313" key="3">
    <source>
        <dbReference type="EMBL" id="STD08543.1"/>
    </source>
</evidence>
<dbReference type="AlphaFoldDB" id="A0AA46BMV7"/>
<feature type="compositionally biased region" description="Acidic residues" evidence="1">
    <location>
        <begin position="148"/>
        <end position="163"/>
    </location>
</feature>
<dbReference type="GO" id="GO:0004518">
    <property type="term" value="F:nuclease activity"/>
    <property type="evidence" value="ECO:0007669"/>
    <property type="project" value="InterPro"/>
</dbReference>
<dbReference type="InterPro" id="IPR036104">
    <property type="entry name" value="BFN_sf"/>
</dbReference>
<proteinExistence type="predicted"/>